<protein>
    <recommendedName>
        <fullName evidence="4">Centromere-binding protein ParB C-terminal domain-containing protein</fullName>
    </recommendedName>
</protein>
<sequence length="121" mass="12405">MKTPDPAALAGLRKAAVTDPVIAGNAGNTSNTGITSHASHTSTAGKTDTKFTIRLSGELMGRVRAAYLRDLTNGFSGSLSAWAAASLESAVIQSEAAYNGGKHYQPIETGSIPTGIMPNTN</sequence>
<dbReference type="Proteomes" id="UP000250245">
    <property type="component" value="Unassembled WGS sequence"/>
</dbReference>
<name>A0A2X3AMY7_9ACTO</name>
<feature type="compositionally biased region" description="Polar residues" evidence="1">
    <location>
        <begin position="26"/>
        <end position="46"/>
    </location>
</feature>
<dbReference type="Gene3D" id="6.10.180.30">
    <property type="match status" value="1"/>
</dbReference>
<gene>
    <name evidence="2" type="ORF">NCTC11820_00624</name>
</gene>
<accession>A0A2X3AMY7</accession>
<organism evidence="2 3">
    <name type="scientific">Mobiluncus curtisii</name>
    <dbReference type="NCBI Taxonomy" id="2051"/>
    <lineage>
        <taxon>Bacteria</taxon>
        <taxon>Bacillati</taxon>
        <taxon>Actinomycetota</taxon>
        <taxon>Actinomycetes</taxon>
        <taxon>Actinomycetales</taxon>
        <taxon>Actinomycetaceae</taxon>
        <taxon>Mobiluncus</taxon>
    </lineage>
</organism>
<feature type="region of interest" description="Disordered" evidence="1">
    <location>
        <begin position="23"/>
        <end position="46"/>
    </location>
</feature>
<evidence type="ECO:0008006" key="4">
    <source>
        <dbReference type="Google" id="ProtNLM"/>
    </source>
</evidence>
<dbReference type="RefSeq" id="WP_013188555.1">
    <property type="nucleotide sequence ID" value="NZ_CP068112.1"/>
</dbReference>
<evidence type="ECO:0000313" key="2">
    <source>
        <dbReference type="EMBL" id="SQB64289.1"/>
    </source>
</evidence>
<dbReference type="GeneID" id="55564239"/>
<dbReference type="EMBL" id="UASJ01000001">
    <property type="protein sequence ID" value="SQB64289.1"/>
    <property type="molecule type" value="Genomic_DNA"/>
</dbReference>
<proteinExistence type="predicted"/>
<reference evidence="2 3" key="1">
    <citation type="submission" date="2018-06" db="EMBL/GenBank/DDBJ databases">
        <authorList>
            <consortium name="Pathogen Informatics"/>
            <person name="Doyle S."/>
        </authorList>
    </citation>
    <scope>NUCLEOTIDE SEQUENCE [LARGE SCALE GENOMIC DNA]</scope>
    <source>
        <strain evidence="2 3">NCTC11820</strain>
    </source>
</reference>
<evidence type="ECO:0000313" key="3">
    <source>
        <dbReference type="Proteomes" id="UP000250245"/>
    </source>
</evidence>
<evidence type="ECO:0000256" key="1">
    <source>
        <dbReference type="SAM" id="MobiDB-lite"/>
    </source>
</evidence>
<dbReference type="AlphaFoldDB" id="A0A2X3AMY7"/>
<dbReference type="OMA" id="YNGGKHY"/>